<reference evidence="1" key="1">
    <citation type="submission" date="2018-02" db="EMBL/GenBank/DDBJ databases">
        <authorList>
            <person name="Cohen D.B."/>
            <person name="Kent A.D."/>
        </authorList>
    </citation>
    <scope>NUCLEOTIDE SEQUENCE</scope>
    <source>
        <strain evidence="1">711</strain>
    </source>
</reference>
<dbReference type="EMBL" id="LT985223">
    <property type="protein sequence ID" value="SPD95860.1"/>
    <property type="molecule type" value="Genomic_DNA"/>
</dbReference>
<organism evidence="1">
    <name type="scientific">Escherichia coli</name>
    <dbReference type="NCBI Taxonomy" id="562"/>
    <lineage>
        <taxon>Bacteria</taxon>
        <taxon>Pseudomonadati</taxon>
        <taxon>Pseudomonadota</taxon>
        <taxon>Gammaproteobacteria</taxon>
        <taxon>Enterobacterales</taxon>
        <taxon>Enterobacteriaceae</taxon>
        <taxon>Escherichia</taxon>
    </lineage>
</organism>
<keyword evidence="1" id="KW-0614">Plasmid</keyword>
<geneLocation type="plasmid" evidence="1">
    <name>RCS25_p</name>
</geneLocation>
<name>A0A2P9DXJ2_ECOLX</name>
<sequence length="74" mass="7994">MTGTVWLQSGSGGGLKLLEHAPNNNTPKSTIARIVSTSFVHCVLLSYIREIAISTTFVYLCCFSPATTRLSCQT</sequence>
<protein>
    <submittedName>
        <fullName evidence="1">Uncharacterized protein</fullName>
    </submittedName>
</protein>
<proteinExistence type="predicted"/>
<evidence type="ECO:0000313" key="1">
    <source>
        <dbReference type="EMBL" id="SPD95860.1"/>
    </source>
</evidence>
<gene>
    <name evidence="1" type="ORF">RCS25_P0029</name>
</gene>
<accession>A0A2P9DXJ2</accession>
<dbReference type="AlphaFoldDB" id="A0A2P9DXJ2"/>